<gene>
    <name evidence="2" type="ORF">ARMSODRAFT_809048</name>
</gene>
<protein>
    <submittedName>
        <fullName evidence="2">Uncharacterized protein</fullName>
    </submittedName>
</protein>
<organism evidence="2 3">
    <name type="scientific">Armillaria solidipes</name>
    <dbReference type="NCBI Taxonomy" id="1076256"/>
    <lineage>
        <taxon>Eukaryota</taxon>
        <taxon>Fungi</taxon>
        <taxon>Dikarya</taxon>
        <taxon>Basidiomycota</taxon>
        <taxon>Agaricomycotina</taxon>
        <taxon>Agaricomycetes</taxon>
        <taxon>Agaricomycetidae</taxon>
        <taxon>Agaricales</taxon>
        <taxon>Marasmiineae</taxon>
        <taxon>Physalacriaceae</taxon>
        <taxon>Armillaria</taxon>
    </lineage>
</organism>
<feature type="transmembrane region" description="Helical" evidence="1">
    <location>
        <begin position="43"/>
        <end position="62"/>
    </location>
</feature>
<proteinExistence type="predicted"/>
<evidence type="ECO:0000313" key="3">
    <source>
        <dbReference type="Proteomes" id="UP000218334"/>
    </source>
</evidence>
<dbReference type="AlphaFoldDB" id="A0A2H3B3B9"/>
<keyword evidence="1" id="KW-0812">Transmembrane</keyword>
<keyword evidence="3" id="KW-1185">Reference proteome</keyword>
<dbReference type="Proteomes" id="UP000218334">
    <property type="component" value="Unassembled WGS sequence"/>
</dbReference>
<keyword evidence="1" id="KW-0472">Membrane</keyword>
<evidence type="ECO:0000313" key="2">
    <source>
        <dbReference type="EMBL" id="PBK59097.1"/>
    </source>
</evidence>
<dbReference type="EMBL" id="KZ293513">
    <property type="protein sequence ID" value="PBK59097.1"/>
    <property type="molecule type" value="Genomic_DNA"/>
</dbReference>
<keyword evidence="1" id="KW-1133">Transmembrane helix</keyword>
<reference evidence="3" key="1">
    <citation type="journal article" date="2017" name="Nat. Ecol. Evol.">
        <title>Genome expansion and lineage-specific genetic innovations in the forest pathogenic fungi Armillaria.</title>
        <authorList>
            <person name="Sipos G."/>
            <person name="Prasanna A.N."/>
            <person name="Walter M.C."/>
            <person name="O'Connor E."/>
            <person name="Balint B."/>
            <person name="Krizsan K."/>
            <person name="Kiss B."/>
            <person name="Hess J."/>
            <person name="Varga T."/>
            <person name="Slot J."/>
            <person name="Riley R."/>
            <person name="Boka B."/>
            <person name="Rigling D."/>
            <person name="Barry K."/>
            <person name="Lee J."/>
            <person name="Mihaltcheva S."/>
            <person name="LaButti K."/>
            <person name="Lipzen A."/>
            <person name="Waldron R."/>
            <person name="Moloney N.M."/>
            <person name="Sperisen C."/>
            <person name="Kredics L."/>
            <person name="Vagvoelgyi C."/>
            <person name="Patrignani A."/>
            <person name="Fitzpatrick D."/>
            <person name="Nagy I."/>
            <person name="Doyle S."/>
            <person name="Anderson J.B."/>
            <person name="Grigoriev I.V."/>
            <person name="Gueldener U."/>
            <person name="Muensterkoetter M."/>
            <person name="Nagy L.G."/>
        </authorList>
    </citation>
    <scope>NUCLEOTIDE SEQUENCE [LARGE SCALE GENOMIC DNA]</scope>
    <source>
        <strain evidence="3">28-4</strain>
    </source>
</reference>
<name>A0A2H3B3B9_9AGAR</name>
<evidence type="ECO:0000256" key="1">
    <source>
        <dbReference type="SAM" id="Phobius"/>
    </source>
</evidence>
<sequence>MAQCTTRRLAKVLHVCGHNLCSSKESPAYCLVFGRDVFLHQPVCIAAISYMAVVIYGYVVYIHEEAWA</sequence>
<accession>A0A2H3B3B9</accession>